<evidence type="ECO:0000256" key="1">
    <source>
        <dbReference type="ARBA" id="ARBA00003518"/>
    </source>
</evidence>
<dbReference type="Pfam" id="PF00923">
    <property type="entry name" value="TAL_FSA"/>
    <property type="match status" value="1"/>
</dbReference>
<keyword evidence="7" id="KW-0570">Pentose shunt</keyword>
<comment type="subcellular location">
    <subcellularLocation>
        <location evidence="2">Cytoplasm</location>
    </subcellularLocation>
</comment>
<evidence type="ECO:0000256" key="6">
    <source>
        <dbReference type="ARBA" id="ARBA00022679"/>
    </source>
</evidence>
<proteinExistence type="inferred from homology"/>
<evidence type="ECO:0000256" key="8">
    <source>
        <dbReference type="ARBA" id="ARBA00023270"/>
    </source>
</evidence>
<dbReference type="Gene3D" id="3.20.20.70">
    <property type="entry name" value="Aldolase class I"/>
    <property type="match status" value="1"/>
</dbReference>
<keyword evidence="8" id="KW-0704">Schiff base</keyword>
<dbReference type="GO" id="GO:0006098">
    <property type="term" value="P:pentose-phosphate shunt"/>
    <property type="evidence" value="ECO:0007669"/>
    <property type="project" value="UniProtKB-UniPathway"/>
</dbReference>
<dbReference type="NCBIfam" id="NF002881">
    <property type="entry name" value="PRK03343.1"/>
    <property type="match status" value="1"/>
</dbReference>
<dbReference type="GO" id="GO:0004801">
    <property type="term" value="F:transaldolase activity"/>
    <property type="evidence" value="ECO:0007669"/>
    <property type="project" value="InterPro"/>
</dbReference>
<dbReference type="PANTHER" id="PTHR10683">
    <property type="entry name" value="TRANSALDOLASE"/>
    <property type="match status" value="1"/>
</dbReference>
<dbReference type="EMBL" id="CAFBLU010000011">
    <property type="protein sequence ID" value="CAB4873449.1"/>
    <property type="molecule type" value="Genomic_DNA"/>
</dbReference>
<name>A0A6J7DYS3_9ZZZZ</name>
<dbReference type="InterPro" id="IPR001585">
    <property type="entry name" value="TAL/FSA"/>
</dbReference>
<accession>A0A6J7DYS3</accession>
<keyword evidence="5" id="KW-0963">Cytoplasm</keyword>
<keyword evidence="6" id="KW-0808">Transferase</keyword>
<dbReference type="InterPro" id="IPR013785">
    <property type="entry name" value="Aldolase_TIM"/>
</dbReference>
<comment type="pathway">
    <text evidence="3">Carbohydrate degradation; pentose phosphate pathway.</text>
</comment>
<protein>
    <submittedName>
        <fullName evidence="9">Unannotated protein</fullName>
    </submittedName>
</protein>
<comment type="similarity">
    <text evidence="4">Belongs to the transaldolase family. Type 2 subfamily.</text>
</comment>
<evidence type="ECO:0000256" key="3">
    <source>
        <dbReference type="ARBA" id="ARBA00004959"/>
    </source>
</evidence>
<dbReference type="HAMAP" id="MF_00493">
    <property type="entry name" value="Transaldolase_2"/>
    <property type="match status" value="1"/>
</dbReference>
<dbReference type="GO" id="GO:0005975">
    <property type="term" value="P:carbohydrate metabolic process"/>
    <property type="evidence" value="ECO:0007669"/>
    <property type="project" value="InterPro"/>
</dbReference>
<evidence type="ECO:0000313" key="9">
    <source>
        <dbReference type="EMBL" id="CAB4873449.1"/>
    </source>
</evidence>
<dbReference type="SUPFAM" id="SSF51569">
    <property type="entry name" value="Aldolase"/>
    <property type="match status" value="1"/>
</dbReference>
<evidence type="ECO:0000256" key="2">
    <source>
        <dbReference type="ARBA" id="ARBA00004496"/>
    </source>
</evidence>
<comment type="function">
    <text evidence="1">Transaldolase is important for the balance of metabolites in the pentose-phosphate pathway.</text>
</comment>
<dbReference type="PANTHER" id="PTHR10683:SF31">
    <property type="entry name" value="TRANSALDOLASE"/>
    <property type="match status" value="1"/>
</dbReference>
<reference evidence="9" key="1">
    <citation type="submission" date="2020-05" db="EMBL/GenBank/DDBJ databases">
        <authorList>
            <person name="Chiriac C."/>
            <person name="Salcher M."/>
            <person name="Ghai R."/>
            <person name="Kavagutti S V."/>
        </authorList>
    </citation>
    <scope>NUCLEOTIDE SEQUENCE</scope>
</reference>
<dbReference type="GO" id="GO:0005737">
    <property type="term" value="C:cytoplasm"/>
    <property type="evidence" value="ECO:0007669"/>
    <property type="project" value="UniProtKB-SubCell"/>
</dbReference>
<dbReference type="UniPathway" id="UPA00115"/>
<sequence>MTATQAFTSLGQSLWLDDISKSLLDDGRLDRYIGELGVTGLTSNPAIFQSAIGGSDAYDSAINKLAGEGLTGEDLLFALMIDDLQRAADAFTAVHQRTSGVDGHVSLEVSPLLARDPEATALQAQDIHKRVARANLLVKIPGTAEGLDAITRTVRAGIPVNVTLLFDERQFRAANNAVREGLEVRLADGLPIDIASVASVFVSRWDKAVADKVDPDLLNRLGVDVMARVGAEYERSLNDPAWQRLMNHGARPQRLLWASTGTKDPSAPEALYVDELAAPLTVNTMPEKTLLAAAGQGAVSPRLDITQAEAELQRFAAAGVDVVALGDSLQDDGVVLFEDAWRGVLETLAGKVGQLEASQTA</sequence>
<evidence type="ECO:0000256" key="4">
    <source>
        <dbReference type="ARBA" id="ARBA00008426"/>
    </source>
</evidence>
<gene>
    <name evidence="9" type="ORF">UFOPK3444_00870</name>
</gene>
<dbReference type="AlphaFoldDB" id="A0A6J7DYS3"/>
<evidence type="ECO:0000256" key="5">
    <source>
        <dbReference type="ARBA" id="ARBA00022490"/>
    </source>
</evidence>
<dbReference type="PIRSF" id="PIRSF036915">
    <property type="entry name" value="Trnald_Bac_Plnt"/>
    <property type="match status" value="1"/>
</dbReference>
<organism evidence="9">
    <name type="scientific">freshwater metagenome</name>
    <dbReference type="NCBI Taxonomy" id="449393"/>
    <lineage>
        <taxon>unclassified sequences</taxon>
        <taxon>metagenomes</taxon>
        <taxon>ecological metagenomes</taxon>
    </lineage>
</organism>
<evidence type="ECO:0000256" key="7">
    <source>
        <dbReference type="ARBA" id="ARBA00023126"/>
    </source>
</evidence>
<dbReference type="InterPro" id="IPR004732">
    <property type="entry name" value="Transaldolase_2"/>
</dbReference>